<gene>
    <name evidence="6" type="ORF">YBN1229_v1_0201</name>
</gene>
<accession>A0A0D6JAM2</accession>
<dbReference type="OrthoDB" id="9807246at2"/>
<dbReference type="Gene3D" id="3.90.1590.10">
    <property type="entry name" value="glutathione-dependent formaldehyde- activating enzyme (gfa)"/>
    <property type="match status" value="1"/>
</dbReference>
<dbReference type="GO" id="GO:0046872">
    <property type="term" value="F:metal ion binding"/>
    <property type="evidence" value="ECO:0007669"/>
    <property type="project" value="UniProtKB-KW"/>
</dbReference>
<name>A0A0D6JAM2_9HYPH</name>
<keyword evidence="7" id="KW-1185">Reference proteome</keyword>
<keyword evidence="4" id="KW-0456">Lyase</keyword>
<dbReference type="KEGG" id="fiy:BN1229_v1_0201"/>
<dbReference type="EMBL" id="LN829119">
    <property type="protein sequence ID" value="CPR15080.1"/>
    <property type="molecule type" value="Genomic_DNA"/>
</dbReference>
<evidence type="ECO:0000313" key="6">
    <source>
        <dbReference type="EMBL" id="CPR15080.1"/>
    </source>
</evidence>
<evidence type="ECO:0000256" key="4">
    <source>
        <dbReference type="ARBA" id="ARBA00023239"/>
    </source>
</evidence>
<dbReference type="InterPro" id="IPR011057">
    <property type="entry name" value="Mss4-like_sf"/>
</dbReference>
<sequence>MNTTQFPLAGKCRCGNVHIEIAAAPIMTSACHCRGCQRMSASAYSLTAMVPAQAFRVTAGEPEKGGIKGPQLDHYFCPDCKTWMFTRIVGMAEIVNVRPTMFDDSNWSRPFIETMTAEKLPWVETPARYSYEGFPPPEDFQRLLDAFTADQ</sequence>
<dbReference type="SUPFAM" id="SSF51316">
    <property type="entry name" value="Mss4-like"/>
    <property type="match status" value="1"/>
</dbReference>
<dbReference type="RefSeq" id="WP_046475586.1">
    <property type="nucleotide sequence ID" value="NZ_LN829118.1"/>
</dbReference>
<keyword evidence="3" id="KW-0862">Zinc</keyword>
<dbReference type="AlphaFoldDB" id="A0A0D6JAM2"/>
<evidence type="ECO:0000256" key="1">
    <source>
        <dbReference type="ARBA" id="ARBA00005495"/>
    </source>
</evidence>
<protein>
    <recommendedName>
        <fullName evidence="5">CENP-V/GFA domain-containing protein</fullName>
    </recommendedName>
</protein>
<evidence type="ECO:0000256" key="3">
    <source>
        <dbReference type="ARBA" id="ARBA00022833"/>
    </source>
</evidence>
<comment type="similarity">
    <text evidence="1">Belongs to the Gfa family.</text>
</comment>
<dbReference type="GO" id="GO:0016846">
    <property type="term" value="F:carbon-sulfur lyase activity"/>
    <property type="evidence" value="ECO:0007669"/>
    <property type="project" value="InterPro"/>
</dbReference>
<evidence type="ECO:0000256" key="2">
    <source>
        <dbReference type="ARBA" id="ARBA00022723"/>
    </source>
</evidence>
<dbReference type="Pfam" id="PF04828">
    <property type="entry name" value="GFA"/>
    <property type="match status" value="1"/>
</dbReference>
<dbReference type="Proteomes" id="UP000033187">
    <property type="component" value="Chromosome 1"/>
</dbReference>
<dbReference type="PANTHER" id="PTHR33337">
    <property type="entry name" value="GFA DOMAIN-CONTAINING PROTEIN"/>
    <property type="match status" value="1"/>
</dbReference>
<dbReference type="PANTHER" id="PTHR33337:SF40">
    <property type="entry name" value="CENP-V_GFA DOMAIN-CONTAINING PROTEIN-RELATED"/>
    <property type="match status" value="1"/>
</dbReference>
<evidence type="ECO:0000259" key="5">
    <source>
        <dbReference type="PROSITE" id="PS51891"/>
    </source>
</evidence>
<reference evidence="7" key="1">
    <citation type="submission" date="2015-02" db="EMBL/GenBank/DDBJ databases">
        <authorList>
            <person name="Chooi Y.-H."/>
        </authorList>
    </citation>
    <scope>NUCLEOTIDE SEQUENCE [LARGE SCALE GENOMIC DNA]</scope>
    <source>
        <strain evidence="7">strain Y</strain>
    </source>
</reference>
<dbReference type="KEGG" id="fil:BN1229_v1_0197"/>
<evidence type="ECO:0000313" key="7">
    <source>
        <dbReference type="Proteomes" id="UP000033187"/>
    </source>
</evidence>
<keyword evidence="2" id="KW-0479">Metal-binding</keyword>
<dbReference type="PROSITE" id="PS51891">
    <property type="entry name" value="CENP_V_GFA"/>
    <property type="match status" value="1"/>
</dbReference>
<feature type="domain" description="CENP-V/GFA" evidence="5">
    <location>
        <begin position="8"/>
        <end position="108"/>
    </location>
</feature>
<organism evidence="6 7">
    <name type="scientific">Candidatus Filomicrobium marinum</name>
    <dbReference type="NCBI Taxonomy" id="1608628"/>
    <lineage>
        <taxon>Bacteria</taxon>
        <taxon>Pseudomonadati</taxon>
        <taxon>Pseudomonadota</taxon>
        <taxon>Alphaproteobacteria</taxon>
        <taxon>Hyphomicrobiales</taxon>
        <taxon>Hyphomicrobiaceae</taxon>
        <taxon>Filomicrobium</taxon>
    </lineage>
</organism>
<proteinExistence type="inferred from homology"/>
<dbReference type="InterPro" id="IPR006913">
    <property type="entry name" value="CENP-V/GFA"/>
</dbReference>